<dbReference type="PANTHER" id="PTHR12818:SF0">
    <property type="entry name" value="TRNA (ADENINE(37)-N6)-METHYLTRANSFERASE"/>
    <property type="match status" value="1"/>
</dbReference>
<dbReference type="PROSITE" id="PS51668">
    <property type="entry name" value="TSAA_2"/>
    <property type="match status" value="1"/>
</dbReference>
<dbReference type="SUPFAM" id="SSF118196">
    <property type="entry name" value="YaeB-like"/>
    <property type="match status" value="1"/>
</dbReference>
<feature type="compositionally biased region" description="Basic and acidic residues" evidence="3">
    <location>
        <begin position="54"/>
        <end position="75"/>
    </location>
</feature>
<evidence type="ECO:0000259" key="5">
    <source>
        <dbReference type="PROSITE" id="PS51668"/>
    </source>
</evidence>
<feature type="compositionally biased region" description="Basic and acidic residues" evidence="3">
    <location>
        <begin position="558"/>
        <end position="572"/>
    </location>
</feature>
<feature type="region of interest" description="Disordered" evidence="3">
    <location>
        <begin position="1091"/>
        <end position="1119"/>
    </location>
</feature>
<comment type="similarity">
    <text evidence="2">Belongs to the tRNA methyltransferase O family.</text>
</comment>
<feature type="domain" description="TsaA-like" evidence="5">
    <location>
        <begin position="88"/>
        <end position="250"/>
    </location>
</feature>
<feature type="compositionally biased region" description="Basic and acidic residues" evidence="3">
    <location>
        <begin position="647"/>
        <end position="658"/>
    </location>
</feature>
<dbReference type="Gene3D" id="2.40.30.70">
    <property type="entry name" value="YaeB-like"/>
    <property type="match status" value="1"/>
</dbReference>
<proteinExistence type="inferred from homology"/>
<feature type="compositionally biased region" description="Basic and acidic residues" evidence="3">
    <location>
        <begin position="859"/>
        <end position="870"/>
    </location>
</feature>
<dbReference type="InterPro" id="IPR023370">
    <property type="entry name" value="TrmO-like_N"/>
</dbReference>
<dbReference type="InterPro" id="IPR040372">
    <property type="entry name" value="YaeB-like"/>
</dbReference>
<feature type="transmembrane region" description="Helical" evidence="4">
    <location>
        <begin position="12"/>
        <end position="33"/>
    </location>
</feature>
<gene>
    <name evidence="6" type="ORF">DBRI00130_LOCUS29137</name>
</gene>
<name>A0A7S4S6M3_9STRA</name>
<feature type="compositionally biased region" description="Basic and acidic residues" evidence="3">
    <location>
        <begin position="877"/>
        <end position="894"/>
    </location>
</feature>
<feature type="compositionally biased region" description="Basic and acidic residues" evidence="3">
    <location>
        <begin position="935"/>
        <end position="959"/>
    </location>
</feature>
<feature type="compositionally biased region" description="Basic and acidic residues" evidence="3">
    <location>
        <begin position="1192"/>
        <end position="1202"/>
    </location>
</feature>
<feature type="region of interest" description="Disordered" evidence="3">
    <location>
        <begin position="155"/>
        <end position="194"/>
    </location>
</feature>
<keyword evidence="4" id="KW-0812">Transmembrane</keyword>
<feature type="compositionally biased region" description="Acidic residues" evidence="3">
    <location>
        <begin position="605"/>
        <end position="633"/>
    </location>
</feature>
<feature type="region of interest" description="Disordered" evidence="3">
    <location>
        <begin position="398"/>
        <end position="420"/>
    </location>
</feature>
<feature type="compositionally biased region" description="Polar residues" evidence="3">
    <location>
        <begin position="634"/>
        <end position="644"/>
    </location>
</feature>
<evidence type="ECO:0000256" key="1">
    <source>
        <dbReference type="ARBA" id="ARBA00022691"/>
    </source>
</evidence>
<accession>A0A7S4S6M3</accession>
<feature type="compositionally biased region" description="Basic residues" evidence="3">
    <location>
        <begin position="1203"/>
        <end position="1216"/>
    </location>
</feature>
<keyword evidence="4" id="KW-0472">Membrane</keyword>
<evidence type="ECO:0000256" key="4">
    <source>
        <dbReference type="SAM" id="Phobius"/>
    </source>
</evidence>
<feature type="region of interest" description="Disordered" evidence="3">
    <location>
        <begin position="911"/>
        <end position="1050"/>
    </location>
</feature>
<feature type="compositionally biased region" description="Polar residues" evidence="3">
    <location>
        <begin position="665"/>
        <end position="693"/>
    </location>
</feature>
<feature type="compositionally biased region" description="Basic and acidic residues" evidence="3">
    <location>
        <begin position="1091"/>
        <end position="1115"/>
    </location>
</feature>
<reference evidence="6" key="1">
    <citation type="submission" date="2021-01" db="EMBL/GenBank/DDBJ databases">
        <authorList>
            <person name="Corre E."/>
            <person name="Pelletier E."/>
            <person name="Niang G."/>
            <person name="Scheremetjew M."/>
            <person name="Finn R."/>
            <person name="Kale V."/>
            <person name="Holt S."/>
            <person name="Cochrane G."/>
            <person name="Meng A."/>
            <person name="Brown T."/>
            <person name="Cohen L."/>
        </authorList>
    </citation>
    <scope>NUCLEOTIDE SEQUENCE</scope>
    <source>
        <strain evidence="6">GSO104</strain>
    </source>
</reference>
<protein>
    <recommendedName>
        <fullName evidence="5">TsaA-like domain-containing protein</fullName>
    </recommendedName>
</protein>
<feature type="compositionally biased region" description="Basic and acidic residues" evidence="3">
    <location>
        <begin position="968"/>
        <end position="1000"/>
    </location>
</feature>
<keyword evidence="1" id="KW-0949">S-adenosyl-L-methionine</keyword>
<dbReference type="AlphaFoldDB" id="A0A7S4S6M3"/>
<feature type="region of interest" description="Disordered" evidence="3">
    <location>
        <begin position="836"/>
        <end position="894"/>
    </location>
</feature>
<sequence length="1216" mass="134208">MKNGKSSSVGERASIATTILSVVSVAAVLVAAYQTDQNRKLRARCAQIQSLKQKHDDKLNEKQNDKDDAKETKEEECMEEEEEGGMKVYPIGFVQSIYKLCVGTPRQGLLAPHSRGIITLQENRVNPSDSILELEGFSHLWIVFIFHLNSNNSSLNSKTKKKKKKKNQQFPSKISPPSLGGTKKAGIFATRTPHRPNPIGVTLCKLDSVRRTRKNKKLTVTLEISGLDLVDGTPVLDIKPFVPHYDSVQNIKTHHHHHKEVRVPHWVSSGLARRRSVSFTRRAQNELEQIILLSHDDGNKSPLQFFGLPRDDSPAEALYNATQCIIEVLGVDVRSTYQTGKARKGKSQAERAKRLSDITTTAATLPVDHDTAKEQEKQWCTQQLDNLLIKYTVQEPQQLKEENTNDNTENKVDDAAKGSGSTDSVLVQSILLIQHGKTNEQEKLSPLNASTVNETKVVSSTSMDIIQAISEQNKIVLKEEILDTADEAAATTPDDDDDANDQQTTDIIINDNNNETLQDEATPLNDDVNTKDEVETKQDDIMLNVTNDSETKNVPLEMDDHASNDGPSKEEAALDDSTMDIQDKQEQPEQEEAQDDTILNKEQLISEEELTAVESTDDVHDDDNANDISDNAEQEQSAETSAVVQTDEDHSSTIKEEETSLPLLQDNSEGTLNEPTGTLSDNDLIETSATEESQQQQHIEALSSTSSSSKNIQQARRSLRHPKVNNGSKENLNINDNNNDAESSSSSKFSPEEEHEFKALKQYWMSAATKNTPSGVTPIKSTSKSKRLQKYFVAGNRSIHLSSDNAADASAAAASDQKKLSSVADIVPAILYQHAQQEKEKSVVEDAGNDTSLDQNDSNMDHDKDDEKVTENATEEDNVKNISGKEEADVMNAKDEDMIIEEVKVALEKTSADEVTMDQSVGKEVETEEATSNEMTKEDDVKVAAEEVAIDKPATKEAAADEIMEDDSASKEAVKEKVAKEEQTSKEDTTDKTNDEKTEVVEPTVEDATKKEIVEEEVGTTTGDKFEEEATVEETPSKKDKAEETIADESAINEVVEEKDVVEEHTAKMGETEEATKEDVVIEEVVKEEHTAEDLVAKETSNEKAVTETAVKKDAETEETVADEYATEYAAKNEDADKEIIAENVEEKVIAKEASAIAAKNEEVGSKVTTDQNDGAETAEGKAEDDETAEETAAKDQTDSKSAKRRRKKKKKGKKN</sequence>
<feature type="compositionally biased region" description="Basic and acidic residues" evidence="3">
    <location>
        <begin position="398"/>
        <end position="416"/>
    </location>
</feature>
<feature type="compositionally biased region" description="Basic and acidic residues" evidence="3">
    <location>
        <begin position="528"/>
        <end position="540"/>
    </location>
</feature>
<feature type="compositionally biased region" description="Polar residues" evidence="3">
    <location>
        <begin position="849"/>
        <end position="858"/>
    </location>
</feature>
<organism evidence="6">
    <name type="scientific">Ditylum brightwellii</name>
    <dbReference type="NCBI Taxonomy" id="49249"/>
    <lineage>
        <taxon>Eukaryota</taxon>
        <taxon>Sar</taxon>
        <taxon>Stramenopiles</taxon>
        <taxon>Ochrophyta</taxon>
        <taxon>Bacillariophyta</taxon>
        <taxon>Mediophyceae</taxon>
        <taxon>Lithodesmiophycidae</taxon>
        <taxon>Lithodesmiales</taxon>
        <taxon>Lithodesmiaceae</taxon>
        <taxon>Ditylum</taxon>
    </lineage>
</organism>
<dbReference type="CDD" id="cd09281">
    <property type="entry name" value="UPF0066"/>
    <property type="match status" value="1"/>
</dbReference>
<feature type="compositionally biased region" description="Low complexity" evidence="3">
    <location>
        <begin position="730"/>
        <end position="749"/>
    </location>
</feature>
<dbReference type="PANTHER" id="PTHR12818">
    <property type="entry name" value="TRNA (ADENINE(37)-N6)-METHYLTRANSFERASE"/>
    <property type="match status" value="1"/>
</dbReference>
<feature type="region of interest" description="Disordered" evidence="3">
    <location>
        <begin position="1156"/>
        <end position="1216"/>
    </location>
</feature>
<feature type="region of interest" description="Disordered" evidence="3">
    <location>
        <begin position="54"/>
        <end position="76"/>
    </location>
</feature>
<dbReference type="InterPro" id="IPR036414">
    <property type="entry name" value="YaeB_N_sf"/>
</dbReference>
<evidence type="ECO:0000313" key="6">
    <source>
        <dbReference type="EMBL" id="CAE4634264.1"/>
    </source>
</evidence>
<dbReference type="NCBIfam" id="TIGR00104">
    <property type="entry name" value="tRNA_TsaA"/>
    <property type="match status" value="1"/>
</dbReference>
<evidence type="ECO:0000256" key="2">
    <source>
        <dbReference type="ARBA" id="ARBA00033753"/>
    </source>
</evidence>
<dbReference type="EMBL" id="HBNS01037307">
    <property type="protein sequence ID" value="CAE4634264.1"/>
    <property type="molecule type" value="Transcribed_RNA"/>
</dbReference>
<dbReference type="Pfam" id="PF01980">
    <property type="entry name" value="TrmO_N"/>
    <property type="match status" value="1"/>
</dbReference>
<feature type="region of interest" description="Disordered" evidence="3">
    <location>
        <begin position="507"/>
        <end position="756"/>
    </location>
</feature>
<evidence type="ECO:0000256" key="3">
    <source>
        <dbReference type="SAM" id="MobiDB-lite"/>
    </source>
</evidence>
<dbReference type="InterPro" id="IPR036413">
    <property type="entry name" value="YaeB-like_sf"/>
</dbReference>
<keyword evidence="4" id="KW-1133">Transmembrane helix</keyword>
<feature type="compositionally biased region" description="Basic and acidic residues" evidence="3">
    <location>
        <begin position="1035"/>
        <end position="1044"/>
    </location>
</feature>
<feature type="compositionally biased region" description="Basic residues" evidence="3">
    <location>
        <begin position="158"/>
        <end position="167"/>
    </location>
</feature>